<dbReference type="Gene3D" id="1.20.120.1770">
    <property type="match status" value="1"/>
</dbReference>
<comment type="caution">
    <text evidence="4">The sequence shown here is derived from an EMBL/GenBank/DDBJ whole genome shotgun (WGS) entry which is preliminary data.</text>
</comment>
<protein>
    <recommendedName>
        <fullName evidence="6">Cytochrome b561 domain-containing protein</fullName>
    </recommendedName>
</protein>
<feature type="transmembrane region" description="Helical" evidence="2">
    <location>
        <begin position="217"/>
        <end position="238"/>
    </location>
</feature>
<keyword evidence="2" id="KW-0472">Membrane</keyword>
<evidence type="ECO:0000313" key="5">
    <source>
        <dbReference type="Proteomes" id="UP000186583"/>
    </source>
</evidence>
<keyword evidence="2" id="KW-0812">Transmembrane</keyword>
<dbReference type="AlphaFoldDB" id="A0A1Q8RRW7"/>
<dbReference type="Proteomes" id="UP000186583">
    <property type="component" value="Unassembled WGS sequence"/>
</dbReference>
<feature type="chain" id="PRO_5012660732" description="Cytochrome b561 domain-containing protein" evidence="3">
    <location>
        <begin position="21"/>
        <end position="382"/>
    </location>
</feature>
<gene>
    <name evidence="4" type="ORF">CCHL11_06496</name>
</gene>
<organism evidence="4 5">
    <name type="scientific">Colletotrichum chlorophyti</name>
    <dbReference type="NCBI Taxonomy" id="708187"/>
    <lineage>
        <taxon>Eukaryota</taxon>
        <taxon>Fungi</taxon>
        <taxon>Dikarya</taxon>
        <taxon>Ascomycota</taxon>
        <taxon>Pezizomycotina</taxon>
        <taxon>Sordariomycetes</taxon>
        <taxon>Hypocreomycetidae</taxon>
        <taxon>Glomerellales</taxon>
        <taxon>Glomerellaceae</taxon>
        <taxon>Colletotrichum</taxon>
    </lineage>
</organism>
<evidence type="ECO:0000256" key="1">
    <source>
        <dbReference type="SAM" id="MobiDB-lite"/>
    </source>
</evidence>
<evidence type="ECO:0000313" key="4">
    <source>
        <dbReference type="EMBL" id="OLN87087.1"/>
    </source>
</evidence>
<reference evidence="4 5" key="1">
    <citation type="submission" date="2016-11" db="EMBL/GenBank/DDBJ databases">
        <title>Draft Genome Assembly of Colletotrichum chlorophyti a pathogen of herbaceous plants.</title>
        <authorList>
            <person name="Gan P."/>
            <person name="Narusaka M."/>
            <person name="Tsushima A."/>
            <person name="Narusaka Y."/>
            <person name="Takano Y."/>
            <person name="Shirasu K."/>
        </authorList>
    </citation>
    <scope>NUCLEOTIDE SEQUENCE [LARGE SCALE GENOMIC DNA]</scope>
    <source>
        <strain evidence="4 5">NTL11</strain>
    </source>
</reference>
<evidence type="ECO:0000256" key="3">
    <source>
        <dbReference type="SAM" id="SignalP"/>
    </source>
</evidence>
<dbReference type="OrthoDB" id="5148443at2759"/>
<feature type="transmembrane region" description="Helical" evidence="2">
    <location>
        <begin position="250"/>
        <end position="268"/>
    </location>
</feature>
<sequence>MYAQILLLSYFAFLAGATDTFPVQDDESVTNGLAYHASTTWSNSQDGEADRQHRDHGTRPSRRQENNTIAPIHRGCAFSGWNELYITDFLQEQIDDLSTNDHCWIIKGVRGLKDLLLRNISANPLNNVTIPTCVPVNITSSGNSFSIDFSADSYRINGVSDGKFVILTYVHLTAMTAAFFLAYPIILVLAATPSLCIMVDRPLLEPSRAKLERWQTIFQVVIFAPLAVVGLVTGVVGMGSSSHARTQHGIIGIITISLAAIYVPLYLYQRRLSSRPDLTFHMYRRLEFFNALDFLVCQAILLISGFALPDGIDDFGIMTLCGTNQVSTSLVFSLGMILSFVWNCAMATMTVQWLLGQRIRGGSIVDRAPPWMLKVLRTRTNP</sequence>
<evidence type="ECO:0000256" key="2">
    <source>
        <dbReference type="SAM" id="Phobius"/>
    </source>
</evidence>
<keyword evidence="5" id="KW-1185">Reference proteome</keyword>
<dbReference type="EMBL" id="MPGH01000105">
    <property type="protein sequence ID" value="OLN87087.1"/>
    <property type="molecule type" value="Genomic_DNA"/>
</dbReference>
<feature type="transmembrane region" description="Helical" evidence="2">
    <location>
        <begin position="288"/>
        <end position="309"/>
    </location>
</feature>
<evidence type="ECO:0008006" key="6">
    <source>
        <dbReference type="Google" id="ProtNLM"/>
    </source>
</evidence>
<keyword evidence="3" id="KW-0732">Signal</keyword>
<feature type="region of interest" description="Disordered" evidence="1">
    <location>
        <begin position="40"/>
        <end position="66"/>
    </location>
</feature>
<name>A0A1Q8RRW7_9PEZI</name>
<keyword evidence="2" id="KW-1133">Transmembrane helix</keyword>
<accession>A0A1Q8RRW7</accession>
<proteinExistence type="predicted"/>
<feature type="transmembrane region" description="Helical" evidence="2">
    <location>
        <begin position="329"/>
        <end position="355"/>
    </location>
</feature>
<feature type="compositionally biased region" description="Basic and acidic residues" evidence="1">
    <location>
        <begin position="48"/>
        <end position="65"/>
    </location>
</feature>
<feature type="signal peptide" evidence="3">
    <location>
        <begin position="1"/>
        <end position="20"/>
    </location>
</feature>
<feature type="transmembrane region" description="Helical" evidence="2">
    <location>
        <begin position="169"/>
        <end position="196"/>
    </location>
</feature>